<keyword evidence="4" id="KW-1185">Reference proteome</keyword>
<dbReference type="Pfam" id="PF00795">
    <property type="entry name" value="CN_hydrolase"/>
    <property type="match status" value="1"/>
</dbReference>
<dbReference type="AlphaFoldDB" id="I0ILF0"/>
<dbReference type="SUPFAM" id="SSF56317">
    <property type="entry name" value="Carbon-nitrogen hydrolase"/>
    <property type="match status" value="1"/>
</dbReference>
<dbReference type="PANTHER" id="PTHR43674">
    <property type="entry name" value="NITRILASE C965.09-RELATED"/>
    <property type="match status" value="1"/>
</dbReference>
<reference evidence="4" key="2">
    <citation type="submission" date="2012-03" db="EMBL/GenBank/DDBJ databases">
        <title>The complete genome sequence of the pioneer microbe on fresh volcanic deposit, Leptospirillum ferrooxidans strain C2-3.</title>
        <authorList>
            <person name="Fujimura R."/>
            <person name="Sato Y."/>
            <person name="Nishizawa T."/>
            <person name="Nanba K."/>
            <person name="Oshima K."/>
            <person name="Hattori M."/>
            <person name="Kamijo T."/>
            <person name="Ohta H."/>
        </authorList>
    </citation>
    <scope>NUCLEOTIDE SEQUENCE [LARGE SCALE GENOMIC DNA]</scope>
    <source>
        <strain evidence="4">C2-3</strain>
    </source>
</reference>
<reference evidence="3 4" key="1">
    <citation type="journal article" date="2012" name="J. Bacteriol.">
        <title>Complete Genome Sequence of Leptospirillum ferrooxidans Strain C2-3, Isolated from a Fresh Volcanic Ash Deposit on the Island of Miyake, Japan.</title>
        <authorList>
            <person name="Fujimura R."/>
            <person name="Sato Y."/>
            <person name="Nishizawa T."/>
            <person name="Oshima K."/>
            <person name="Kim S.-W."/>
            <person name="Hattori M."/>
            <person name="Kamijo T."/>
            <person name="Ohta H."/>
        </authorList>
    </citation>
    <scope>NUCLEOTIDE SEQUENCE [LARGE SCALE GENOMIC DNA]</scope>
    <source>
        <strain evidence="3 4">C2-3</strain>
    </source>
</reference>
<dbReference type="Gene3D" id="3.60.110.10">
    <property type="entry name" value="Carbon-nitrogen hydrolase"/>
    <property type="match status" value="1"/>
</dbReference>
<organism evidence="3 4">
    <name type="scientific">Leptospirillum ferrooxidans (strain C2-3)</name>
    <dbReference type="NCBI Taxonomy" id="1162668"/>
    <lineage>
        <taxon>Bacteria</taxon>
        <taxon>Pseudomonadati</taxon>
        <taxon>Nitrospirota</taxon>
        <taxon>Nitrospiria</taxon>
        <taxon>Nitrospirales</taxon>
        <taxon>Nitrospiraceae</taxon>
        <taxon>Leptospirillum</taxon>
    </lineage>
</organism>
<dbReference type="eggNOG" id="COG0388">
    <property type="taxonomic scope" value="Bacteria"/>
</dbReference>
<gene>
    <name evidence="3" type="ordered locus">LFE_0378</name>
</gene>
<sequence length="269" mass="29116">MKVVVVQNDPVFGEVSRNIEDVSLILSKRKEPKPDLVVLSELFASGYQFTSVSEARSLSEKAVGPDAGPTVTFMKSLSRETGGLVVGGFPCLTDGRVTNSAAVFRNGELVTVYDKVHLFDAENRWFSPGAGPLCLVDTDFGPMGVMICFDWLFPEVARSLALAGAMLIAHPANWVLPFGPSGMILRSVENRIYTLTANRVGTEARGGLPPLTYIGQSQVLSPSGEILARAPRETAAILEVAFDPSLAKRKTVAAESDAFRQRRPDLYQL</sequence>
<evidence type="ECO:0000313" key="4">
    <source>
        <dbReference type="Proteomes" id="UP000007382"/>
    </source>
</evidence>
<dbReference type="InterPro" id="IPR003010">
    <property type="entry name" value="C-N_Hydrolase"/>
</dbReference>
<dbReference type="HOGENOM" id="CLU_030130_3_1_0"/>
<dbReference type="KEGG" id="lfc:LFE_0378"/>
<dbReference type="OrthoDB" id="2826359at2"/>
<dbReference type="GO" id="GO:0016811">
    <property type="term" value="F:hydrolase activity, acting on carbon-nitrogen (but not peptide) bonds, in linear amides"/>
    <property type="evidence" value="ECO:0007669"/>
    <property type="project" value="TreeGrafter"/>
</dbReference>
<dbReference type="PROSITE" id="PS50263">
    <property type="entry name" value="CN_HYDROLASE"/>
    <property type="match status" value="1"/>
</dbReference>
<dbReference type="PANTHER" id="PTHR43674:SF2">
    <property type="entry name" value="BETA-UREIDOPROPIONASE"/>
    <property type="match status" value="1"/>
</dbReference>
<dbReference type="PATRIC" id="fig|1162668.3.peg.442"/>
<dbReference type="InterPro" id="IPR050345">
    <property type="entry name" value="Aliph_Amidase/BUP"/>
</dbReference>
<keyword evidence="1 3" id="KW-0378">Hydrolase</keyword>
<dbReference type="Proteomes" id="UP000007382">
    <property type="component" value="Chromosome"/>
</dbReference>
<protein>
    <submittedName>
        <fullName evidence="3">Putative carbon-nitrogen hydrolase</fullName>
    </submittedName>
</protein>
<dbReference type="EMBL" id="AP012342">
    <property type="protein sequence ID" value="BAM06099.1"/>
    <property type="molecule type" value="Genomic_DNA"/>
</dbReference>
<accession>I0ILF0</accession>
<name>I0ILF0_LEPFC</name>
<evidence type="ECO:0000256" key="1">
    <source>
        <dbReference type="ARBA" id="ARBA00022801"/>
    </source>
</evidence>
<dbReference type="STRING" id="1162668.LFE_0378"/>
<proteinExistence type="predicted"/>
<evidence type="ECO:0000259" key="2">
    <source>
        <dbReference type="PROSITE" id="PS50263"/>
    </source>
</evidence>
<dbReference type="RefSeq" id="WP_014448592.1">
    <property type="nucleotide sequence ID" value="NC_017094.1"/>
</dbReference>
<feature type="domain" description="CN hydrolase" evidence="2">
    <location>
        <begin position="1"/>
        <end position="244"/>
    </location>
</feature>
<evidence type="ECO:0000313" key="3">
    <source>
        <dbReference type="EMBL" id="BAM06099.1"/>
    </source>
</evidence>
<dbReference type="InterPro" id="IPR036526">
    <property type="entry name" value="C-N_Hydrolase_sf"/>
</dbReference>